<comment type="caution">
    <text evidence="2">The sequence shown here is derived from an EMBL/GenBank/DDBJ whole genome shotgun (WGS) entry which is preliminary data.</text>
</comment>
<dbReference type="AlphaFoldDB" id="A0A4T0X4J6"/>
<keyword evidence="3" id="KW-1185">Reference proteome</keyword>
<name>A0A4T0X4J6_9ASCO</name>
<organism evidence="2 3">
    <name type="scientific">Pichia inconspicua</name>
    <dbReference type="NCBI Taxonomy" id="52247"/>
    <lineage>
        <taxon>Eukaryota</taxon>
        <taxon>Fungi</taxon>
        <taxon>Dikarya</taxon>
        <taxon>Ascomycota</taxon>
        <taxon>Saccharomycotina</taxon>
        <taxon>Pichiomycetes</taxon>
        <taxon>Pichiales</taxon>
        <taxon>Pichiaceae</taxon>
        <taxon>Pichia</taxon>
    </lineage>
</organism>
<evidence type="ECO:0000313" key="3">
    <source>
        <dbReference type="Proteomes" id="UP000307173"/>
    </source>
</evidence>
<sequence>METVHPGLTAVPAPLVVVQGVASGLRPERHRKRARVADKERYVHKDEDLQYGVQITIDRELDDVSGDGVAWIAQLIDRYSVRDSMWWPREDGGSVSRTAKGVWFNVKYSEKLYEVIVNGSKSSLSPYNKESKFYNALLPLEWMYKYYDHIPSVFISIYELSVDESLDDILVNEIIRVKARFTNTMIKFVALVVYARPELARHGRVQNLVSKINMSANSLFVINGGVGDVARREQAVFVRKLMVGLRQYSTDFFELQMQKLKKRDMKSNEYPVAFFACRNLIKMAMFEQMKGIDDHSTKLLEYSYDKLLQILQKGNTQLVEGRQWLDVLCIHIVRSCIVLGETNVAYRKFMFHLQKVKELAGSQFSFRWMSLQYTWLAELLESVQESGSGVIPVEQTLMTTMRGGRNRLNSFNMPQTGFVYLQAFRYRTLDVDCDCDNRVQLLSGALDAFGVASARFQRFECGVYALLGDVYREQGNFSMAVNNYMTSIGVFKREKCGFIVECILRKVCLCYMELSRVREASAVYIELCIVSGRNSKKHDDLRERLLGLGVVEIDEEDSVAVVKGGVVADVGVKRSMNAIDEGVEVQVVIRRPCDGFELSLVDIGPVSVAVDGFDEEGLLFVQTCVKYKSGGQYRLPDVRIHGSIGGVEFVLHCDHGVVKRKKSVISYGKYFEWYGSGEVCERIEEFTVIPREPVIKCDIQHEEFIYAGKRTFIRLKFFNKEEEPVRVVGDGKAILLERYELLCGKFDSGDIAPEGESNVECVFDIPQVNGLPFVEDSEVNMNVKFTMDYNGVSVVKECNLKVCEMFECHSSVRAVINGIDGPNYTRRWLFTLLLRNRTREEVDVERCRFAVRGPKGVQLSVRPQMDENEEGVIKPGEVKTMRVIVDVCSNGGRVLRSVPVDIVCDLEFNDGKYSVNVYKGNLLHNEPRVLVRKGKDDGGLEYVIENPTERTLRYEGDGEKIVIPPYNEFIVKKRVDSPLLMVYDREHDVNIGVLSADESIVIVDGKLKII</sequence>
<feature type="domain" description="Trafficking protein particle complex subunit 11" evidence="1">
    <location>
        <begin position="318"/>
        <end position="426"/>
    </location>
</feature>
<dbReference type="OrthoDB" id="6278596at2759"/>
<proteinExistence type="predicted"/>
<protein>
    <recommendedName>
        <fullName evidence="1">Trafficking protein particle complex subunit 11 domain-containing protein</fullName>
    </recommendedName>
</protein>
<dbReference type="STRING" id="52247.A0A4T0X4J6"/>
<dbReference type="Pfam" id="PF11817">
    <property type="entry name" value="Foie-gras_1"/>
    <property type="match status" value="1"/>
</dbReference>
<dbReference type="Proteomes" id="UP000307173">
    <property type="component" value="Unassembled WGS sequence"/>
</dbReference>
<accession>A0A4T0X4J6</accession>
<dbReference type="PANTHER" id="PTHR14374:SF0">
    <property type="entry name" value="TRAFFICKING PROTEIN PARTICLE COMPLEX SUBUNIT 11"/>
    <property type="match status" value="1"/>
</dbReference>
<evidence type="ECO:0000313" key="2">
    <source>
        <dbReference type="EMBL" id="TID30205.1"/>
    </source>
</evidence>
<dbReference type="EMBL" id="SELW01000170">
    <property type="protein sequence ID" value="TID30205.1"/>
    <property type="molecule type" value="Genomic_DNA"/>
</dbReference>
<dbReference type="PANTHER" id="PTHR14374">
    <property type="entry name" value="FOIE GRAS"/>
    <property type="match status" value="1"/>
</dbReference>
<gene>
    <name evidence="2" type="ORF">CANINC_001212</name>
</gene>
<evidence type="ECO:0000259" key="1">
    <source>
        <dbReference type="Pfam" id="PF11817"/>
    </source>
</evidence>
<reference evidence="2 3" key="1">
    <citation type="journal article" date="2019" name="Front. Genet.">
        <title>Whole-Genome Sequencing of the Opportunistic Yeast Pathogen Candida inconspicua Uncovers Its Hybrid Origin.</title>
        <authorList>
            <person name="Mixao V."/>
            <person name="Hansen A.P."/>
            <person name="Saus E."/>
            <person name="Boekhout T."/>
            <person name="Lass-Florl C."/>
            <person name="Gabaldon T."/>
        </authorList>
    </citation>
    <scope>NUCLEOTIDE SEQUENCE [LARGE SCALE GENOMIC DNA]</scope>
    <source>
        <strain evidence="2 3">CBS 180</strain>
    </source>
</reference>
<dbReference type="InterPro" id="IPR021773">
    <property type="entry name" value="TPC11"/>
</dbReference>